<dbReference type="EMBL" id="VCAU01000050">
    <property type="protein sequence ID" value="KAF9888171.1"/>
    <property type="molecule type" value="Genomic_DNA"/>
</dbReference>
<accession>A0AAD4CKE6</accession>
<evidence type="ECO:0000313" key="10">
    <source>
        <dbReference type="Proteomes" id="UP001194746"/>
    </source>
</evidence>
<evidence type="ECO:0000256" key="3">
    <source>
        <dbReference type="ARBA" id="ARBA00022692"/>
    </source>
</evidence>
<dbReference type="InterPro" id="IPR014314">
    <property type="entry name" value="Succ_DH_cytb556"/>
</dbReference>
<dbReference type="Gene3D" id="1.20.1300.10">
    <property type="entry name" value="Fumarate reductase/succinate dehydrogenase, transmembrane subunit"/>
    <property type="match status" value="1"/>
</dbReference>
<dbReference type="InterPro" id="IPR000701">
    <property type="entry name" value="SuccDH_FuR_B_TM-su"/>
</dbReference>
<dbReference type="GO" id="GO:0009055">
    <property type="term" value="F:electron transfer activity"/>
    <property type="evidence" value="ECO:0007669"/>
    <property type="project" value="InterPro"/>
</dbReference>
<evidence type="ECO:0000256" key="6">
    <source>
        <dbReference type="ARBA" id="ARBA00023004"/>
    </source>
</evidence>
<protein>
    <submittedName>
        <fullName evidence="9">Uncharacterized protein</fullName>
    </submittedName>
</protein>
<name>A0AAD4CKE6_ASPNN</name>
<sequence length="190" mass="21083">MALTIGKMLPLQTRRPALLTALTQHQLQPVRWNTTKSNTNTKGIRIQARTPEQGREILARQRLHRPVAPHLSIYKWQVNSISSALERNTGILFSGPLYLLATSYLFAPYVGWDLSSTSMIAAFAGLPLAAKLMLKFAVAWPFTFHVINGVRYVLTAVGTQTLRNKEQFVRIAWGVAGASFVSAVGLVAYF</sequence>
<keyword evidence="5 8" id="KW-1133">Transmembrane helix</keyword>
<reference evidence="9" key="1">
    <citation type="journal article" date="2019" name="Beilstein J. Org. Chem.">
        <title>Nanangenines: drimane sesquiterpenoids as the dominant metabolite cohort of a novel Australian fungus, Aspergillus nanangensis.</title>
        <authorList>
            <person name="Lacey H.J."/>
            <person name="Gilchrist C.L.M."/>
            <person name="Crombie A."/>
            <person name="Kalaitzis J.A."/>
            <person name="Vuong D."/>
            <person name="Rutledge P.J."/>
            <person name="Turner P."/>
            <person name="Pitt J.I."/>
            <person name="Lacey E."/>
            <person name="Chooi Y.H."/>
            <person name="Piggott A.M."/>
        </authorList>
    </citation>
    <scope>NUCLEOTIDE SEQUENCE</scope>
    <source>
        <strain evidence="9">MST-FP2251</strain>
    </source>
</reference>
<dbReference type="Pfam" id="PF01127">
    <property type="entry name" value="Sdh_cyt"/>
    <property type="match status" value="1"/>
</dbReference>
<evidence type="ECO:0000256" key="5">
    <source>
        <dbReference type="ARBA" id="ARBA00022989"/>
    </source>
</evidence>
<keyword evidence="4" id="KW-0479">Metal-binding</keyword>
<dbReference type="GO" id="GO:0046872">
    <property type="term" value="F:metal ion binding"/>
    <property type="evidence" value="ECO:0007669"/>
    <property type="project" value="UniProtKB-KW"/>
</dbReference>
<dbReference type="InterPro" id="IPR034804">
    <property type="entry name" value="SQR/QFR_C/D"/>
</dbReference>
<comment type="subcellular location">
    <subcellularLocation>
        <location evidence="1">Membrane</location>
    </subcellularLocation>
</comment>
<dbReference type="GO" id="GO:0006099">
    <property type="term" value="P:tricarboxylic acid cycle"/>
    <property type="evidence" value="ECO:0007669"/>
    <property type="project" value="InterPro"/>
</dbReference>
<evidence type="ECO:0000256" key="7">
    <source>
        <dbReference type="ARBA" id="ARBA00023136"/>
    </source>
</evidence>
<keyword evidence="3 8" id="KW-0812">Transmembrane</keyword>
<dbReference type="CDD" id="cd03499">
    <property type="entry name" value="SQR_TypeC_SdhC"/>
    <property type="match status" value="1"/>
</dbReference>
<feature type="transmembrane region" description="Helical" evidence="8">
    <location>
        <begin position="119"/>
        <end position="147"/>
    </location>
</feature>
<dbReference type="GO" id="GO:0016020">
    <property type="term" value="C:membrane"/>
    <property type="evidence" value="ECO:0007669"/>
    <property type="project" value="UniProtKB-SubCell"/>
</dbReference>
<evidence type="ECO:0000256" key="4">
    <source>
        <dbReference type="ARBA" id="ARBA00022723"/>
    </source>
</evidence>
<evidence type="ECO:0000256" key="2">
    <source>
        <dbReference type="ARBA" id="ARBA00022617"/>
    </source>
</evidence>
<keyword evidence="6" id="KW-0408">Iron</keyword>
<organism evidence="9 10">
    <name type="scientific">Aspergillus nanangensis</name>
    <dbReference type="NCBI Taxonomy" id="2582783"/>
    <lineage>
        <taxon>Eukaryota</taxon>
        <taxon>Fungi</taxon>
        <taxon>Dikarya</taxon>
        <taxon>Ascomycota</taxon>
        <taxon>Pezizomycotina</taxon>
        <taxon>Eurotiomycetes</taxon>
        <taxon>Eurotiomycetidae</taxon>
        <taxon>Eurotiales</taxon>
        <taxon>Aspergillaceae</taxon>
        <taxon>Aspergillus</taxon>
        <taxon>Aspergillus subgen. Circumdati</taxon>
    </lineage>
</organism>
<proteinExistence type="predicted"/>
<comment type="caution">
    <text evidence="9">The sequence shown here is derived from an EMBL/GenBank/DDBJ whole genome shotgun (WGS) entry which is preliminary data.</text>
</comment>
<dbReference type="GO" id="GO:0005739">
    <property type="term" value="C:mitochondrion"/>
    <property type="evidence" value="ECO:0007669"/>
    <property type="project" value="GOC"/>
</dbReference>
<dbReference type="PANTHER" id="PTHR10978">
    <property type="entry name" value="SUCCINATE DEHYDROGENASE CYTOCHROME B560 SUBUNIT"/>
    <property type="match status" value="1"/>
</dbReference>
<evidence type="ECO:0000256" key="1">
    <source>
        <dbReference type="ARBA" id="ARBA00004370"/>
    </source>
</evidence>
<gene>
    <name evidence="9" type="ORF">FE257_009166</name>
</gene>
<feature type="transmembrane region" description="Helical" evidence="8">
    <location>
        <begin position="168"/>
        <end position="189"/>
    </location>
</feature>
<reference evidence="9" key="2">
    <citation type="submission" date="2020-02" db="EMBL/GenBank/DDBJ databases">
        <authorList>
            <person name="Gilchrist C.L.M."/>
            <person name="Chooi Y.-H."/>
        </authorList>
    </citation>
    <scope>NUCLEOTIDE SEQUENCE</scope>
    <source>
        <strain evidence="9">MST-FP2251</strain>
    </source>
</reference>
<keyword evidence="7 8" id="KW-0472">Membrane</keyword>
<feature type="transmembrane region" description="Helical" evidence="8">
    <location>
        <begin position="90"/>
        <end position="107"/>
    </location>
</feature>
<dbReference type="AlphaFoldDB" id="A0AAD4CKE6"/>
<evidence type="ECO:0000256" key="8">
    <source>
        <dbReference type="SAM" id="Phobius"/>
    </source>
</evidence>
<dbReference type="PANTHER" id="PTHR10978:SF5">
    <property type="entry name" value="SUCCINATE DEHYDROGENASE CYTOCHROME B560 SUBUNIT, MITOCHONDRIAL"/>
    <property type="match status" value="1"/>
</dbReference>
<dbReference type="Proteomes" id="UP001194746">
    <property type="component" value="Unassembled WGS sequence"/>
</dbReference>
<dbReference type="SUPFAM" id="SSF81343">
    <property type="entry name" value="Fumarate reductase respiratory complex transmembrane subunits"/>
    <property type="match status" value="1"/>
</dbReference>
<dbReference type="GO" id="GO:0006121">
    <property type="term" value="P:mitochondrial electron transport, succinate to ubiquinone"/>
    <property type="evidence" value="ECO:0007669"/>
    <property type="project" value="TreeGrafter"/>
</dbReference>
<keyword evidence="2" id="KW-0349">Heme</keyword>
<evidence type="ECO:0000313" key="9">
    <source>
        <dbReference type="EMBL" id="KAF9888171.1"/>
    </source>
</evidence>
<keyword evidence="10" id="KW-1185">Reference proteome</keyword>